<dbReference type="InterPro" id="IPR036291">
    <property type="entry name" value="NAD(P)-bd_dom_sf"/>
</dbReference>
<proteinExistence type="inferred from homology"/>
<evidence type="ECO:0000256" key="4">
    <source>
        <dbReference type="SAM" id="MobiDB-lite"/>
    </source>
</evidence>
<dbReference type="EMBL" id="FXUL01000028">
    <property type="protein sequence ID" value="SMP78340.1"/>
    <property type="molecule type" value="Genomic_DNA"/>
</dbReference>
<dbReference type="PANTHER" id="PTHR44196">
    <property type="entry name" value="DEHYDROGENASE/REDUCTASE SDR FAMILY MEMBER 7B"/>
    <property type="match status" value="1"/>
</dbReference>
<dbReference type="Gene3D" id="3.40.50.720">
    <property type="entry name" value="NAD(P)-binding Rossmann-like Domain"/>
    <property type="match status" value="1"/>
</dbReference>
<dbReference type="InterPro" id="IPR002347">
    <property type="entry name" value="SDR_fam"/>
</dbReference>
<sequence>MKTQLKSLAEQVIVITGASSGIGLTTARMAAERGARLVLVARNGDALETIAGDLRALGAEVICVVADVGREEEVRAAARKAIEHFGGFDTWVNNAGISIFGRNEEVSREDQRRLFDTNFWGVVHGSLAAVEHLKKKGGALINLGSELSDSAVPLQGMYAASKHAVKGFTDSLRIELMEEEAPVSVTLIKPAAIDTMFVPHAKNYMDVEPKLPPPIYAPDLVANAILTAAQHPHRDVYVGAASKLTSSTAHHAPAVLDSLMKRLMFKQQRTDQPAGDRDDNSLYSPAPGAGGRERQGHKGVVFESAPYTAATLHPRTTAVAIGAGIALLALWQGRQPARRKLGFTR</sequence>
<evidence type="ECO:0000256" key="1">
    <source>
        <dbReference type="ARBA" id="ARBA00006484"/>
    </source>
</evidence>
<dbReference type="Pfam" id="PF00106">
    <property type="entry name" value="adh_short"/>
    <property type="match status" value="1"/>
</dbReference>
<dbReference type="NCBIfam" id="NF005495">
    <property type="entry name" value="PRK07109.1"/>
    <property type="match status" value="1"/>
</dbReference>
<evidence type="ECO:0000256" key="3">
    <source>
        <dbReference type="RuleBase" id="RU000363"/>
    </source>
</evidence>
<keyword evidence="2" id="KW-0560">Oxidoreductase</keyword>
<name>A0ABY1QT04_9BURK</name>
<dbReference type="Proteomes" id="UP001158049">
    <property type="component" value="Unassembled WGS sequence"/>
</dbReference>
<organism evidence="5 6">
    <name type="scientific">Noviherbaspirillum suwonense</name>
    <dbReference type="NCBI Taxonomy" id="1224511"/>
    <lineage>
        <taxon>Bacteria</taxon>
        <taxon>Pseudomonadati</taxon>
        <taxon>Pseudomonadota</taxon>
        <taxon>Betaproteobacteria</taxon>
        <taxon>Burkholderiales</taxon>
        <taxon>Oxalobacteraceae</taxon>
        <taxon>Noviherbaspirillum</taxon>
    </lineage>
</organism>
<dbReference type="PRINTS" id="PR00080">
    <property type="entry name" value="SDRFAMILY"/>
</dbReference>
<evidence type="ECO:0000313" key="5">
    <source>
        <dbReference type="EMBL" id="SMP78340.1"/>
    </source>
</evidence>
<protein>
    <submittedName>
        <fullName evidence="5">Short-chain dehydrogenase</fullName>
    </submittedName>
</protein>
<dbReference type="RefSeq" id="WP_283445098.1">
    <property type="nucleotide sequence ID" value="NZ_FXUL01000028.1"/>
</dbReference>
<evidence type="ECO:0000256" key="2">
    <source>
        <dbReference type="ARBA" id="ARBA00023002"/>
    </source>
</evidence>
<dbReference type="PROSITE" id="PS00061">
    <property type="entry name" value="ADH_SHORT"/>
    <property type="match status" value="1"/>
</dbReference>
<reference evidence="5 6" key="1">
    <citation type="submission" date="2017-05" db="EMBL/GenBank/DDBJ databases">
        <authorList>
            <person name="Varghese N."/>
            <person name="Submissions S."/>
        </authorList>
    </citation>
    <scope>NUCLEOTIDE SEQUENCE [LARGE SCALE GENOMIC DNA]</scope>
    <source>
        <strain evidence="5 6">DSM 26001</strain>
    </source>
</reference>
<dbReference type="CDD" id="cd05360">
    <property type="entry name" value="SDR_c3"/>
    <property type="match status" value="1"/>
</dbReference>
<gene>
    <name evidence="5" type="ORF">SAMN06295970_12867</name>
</gene>
<comment type="caution">
    <text evidence="5">The sequence shown here is derived from an EMBL/GenBank/DDBJ whole genome shotgun (WGS) entry which is preliminary data.</text>
</comment>
<dbReference type="PRINTS" id="PR00081">
    <property type="entry name" value="GDHRDH"/>
</dbReference>
<keyword evidence="6" id="KW-1185">Reference proteome</keyword>
<feature type="region of interest" description="Disordered" evidence="4">
    <location>
        <begin position="267"/>
        <end position="297"/>
    </location>
</feature>
<evidence type="ECO:0000313" key="6">
    <source>
        <dbReference type="Proteomes" id="UP001158049"/>
    </source>
</evidence>
<comment type="similarity">
    <text evidence="1 3">Belongs to the short-chain dehydrogenases/reductases (SDR) family.</text>
</comment>
<dbReference type="PANTHER" id="PTHR44196:SF1">
    <property type="entry name" value="DEHYDROGENASE_REDUCTASE SDR FAMILY MEMBER 7B"/>
    <property type="match status" value="1"/>
</dbReference>
<dbReference type="InterPro" id="IPR020904">
    <property type="entry name" value="Sc_DH/Rdtase_CS"/>
</dbReference>
<accession>A0ABY1QT04</accession>
<dbReference type="SUPFAM" id="SSF51735">
    <property type="entry name" value="NAD(P)-binding Rossmann-fold domains"/>
    <property type="match status" value="1"/>
</dbReference>